<sequence length="843" mass="94805">MAEVDAVELTSNIGTWIAAAVAIVALVGVVGPYLALQASLSDRNRAMNAVQDDCGKYVTRGYRVTRGMRAFRRIRVPNLAPSYIANEPEVTPIVPPAAIRGAWTIRSTDYQPFNTGWAKLAEHIEACQARDLDVDTDVDLHVPRDGTLEIVNSRTALVVSKHWILLLGLLGRYGKRSDKGVLYKTRARRDSYSEQRLTKKIKTDWVRYRPRHDDAKDGEPLLRSYNYHADIQVTEESDTSETDEITVRRNAYGEWTIGSRRNPALYGITGTMQALGRQKGSWSYLTSVTFVPRTEREMFPRQGPKEKRDVASAETLFWLAQGYLPCGVEADGRRVVISLEDPDSGLEDVYTYFSVDNLHEHISVFDLQEADDVKLPTGDALRSFGLADPKEPKVLRLFQYDRDSNMMQTLTSNIRPAVDPGSKATVRVSQSTVAFTDIENKRVWMFPRNALEKPIGVFLSLDWDPWGFVVRKDMFFTTLLSGATGILSRKATLGSNTFWGGLALSQIPPLTGFRHDVTVKFRTQVFRHRIALDEGLSACLEGSTTLPLKLSLGALFILDDDFRKEVDVIIRRLEILGSADRNEGSEKEAADKVRMLKEKLAALKEQHARQKADNTPLERETDGEARRAEDDHGRGSFQGVGTEAPAQRTTTKRSQSIHSRDREPDPATGIRENDQNDLLLEAAPVVTKFRLEYLDLRTVKAFGMDHLDEDHGPYILVEGRIPQWEVDLMWEHTRTQRELDDAIYSSEIIQGTRSLEYEPSSKQLTWRRGESGGEGELVLSWTLGEGLSRVSGEEAAQTIEIDEKDLLLVALWVANRAAMWIGSLDSKPLLHFVDDLDSHAYVV</sequence>
<keyword evidence="4" id="KW-1185">Reference proteome</keyword>
<feature type="compositionally biased region" description="Polar residues" evidence="1">
    <location>
        <begin position="647"/>
        <end position="657"/>
    </location>
</feature>
<reference evidence="4" key="1">
    <citation type="journal article" date="2014" name="Genome Announc.">
        <title>Genome sequence and annotation of Acremonium chrysogenum, producer of the beta-lactam antibiotic cephalosporin C.</title>
        <authorList>
            <person name="Terfehr D."/>
            <person name="Dahlmann T.A."/>
            <person name="Specht T."/>
            <person name="Zadra I."/>
            <person name="Kuernsteiner H."/>
            <person name="Kueck U."/>
        </authorList>
    </citation>
    <scope>NUCLEOTIDE SEQUENCE [LARGE SCALE GENOMIC DNA]</scope>
    <source>
        <strain evidence="4">ATCC 11550 / CBS 779.69 / DSM 880 / IAM 14645 / JCM 23072 / IMI 49137</strain>
    </source>
</reference>
<dbReference type="AlphaFoldDB" id="A0A086SX67"/>
<accession>A0A086SX67</accession>
<dbReference type="OrthoDB" id="2963168at2759"/>
<feature type="compositionally biased region" description="Basic and acidic residues" evidence="1">
    <location>
        <begin position="605"/>
        <end position="634"/>
    </location>
</feature>
<keyword evidence="2" id="KW-0472">Membrane</keyword>
<name>A0A086SX67_HAPC1</name>
<dbReference type="EMBL" id="JPKY01000118">
    <property type="protein sequence ID" value="KFH41699.1"/>
    <property type="molecule type" value="Genomic_DNA"/>
</dbReference>
<feature type="transmembrane region" description="Helical" evidence="2">
    <location>
        <begin position="13"/>
        <end position="36"/>
    </location>
</feature>
<evidence type="ECO:0000256" key="1">
    <source>
        <dbReference type="SAM" id="MobiDB-lite"/>
    </source>
</evidence>
<keyword evidence="2" id="KW-0812">Transmembrane</keyword>
<comment type="caution">
    <text evidence="3">The sequence shown here is derived from an EMBL/GenBank/DDBJ whole genome shotgun (WGS) entry which is preliminary data.</text>
</comment>
<evidence type="ECO:0000313" key="4">
    <source>
        <dbReference type="Proteomes" id="UP000029964"/>
    </source>
</evidence>
<gene>
    <name evidence="3" type="ORF">ACRE_075980</name>
</gene>
<dbReference type="Proteomes" id="UP000029964">
    <property type="component" value="Unassembled WGS sequence"/>
</dbReference>
<dbReference type="HOGENOM" id="CLU_353747_0_0_1"/>
<keyword evidence="2" id="KW-1133">Transmembrane helix</keyword>
<evidence type="ECO:0000256" key="2">
    <source>
        <dbReference type="SAM" id="Phobius"/>
    </source>
</evidence>
<protein>
    <submittedName>
        <fullName evidence="3">Uncharacterized protein</fullName>
    </submittedName>
</protein>
<evidence type="ECO:0000313" key="3">
    <source>
        <dbReference type="EMBL" id="KFH41699.1"/>
    </source>
</evidence>
<organism evidence="3 4">
    <name type="scientific">Hapsidospora chrysogenum (strain ATCC 11550 / CBS 779.69 / DSM 880 / IAM 14645 / JCM 23072 / IMI 49137)</name>
    <name type="common">Acremonium chrysogenum</name>
    <dbReference type="NCBI Taxonomy" id="857340"/>
    <lineage>
        <taxon>Eukaryota</taxon>
        <taxon>Fungi</taxon>
        <taxon>Dikarya</taxon>
        <taxon>Ascomycota</taxon>
        <taxon>Pezizomycotina</taxon>
        <taxon>Sordariomycetes</taxon>
        <taxon>Hypocreomycetidae</taxon>
        <taxon>Hypocreales</taxon>
        <taxon>Bionectriaceae</taxon>
        <taxon>Hapsidospora</taxon>
    </lineage>
</organism>
<proteinExistence type="predicted"/>
<feature type="region of interest" description="Disordered" evidence="1">
    <location>
        <begin position="605"/>
        <end position="675"/>
    </location>
</feature>